<feature type="compositionally biased region" description="Basic and acidic residues" evidence="1">
    <location>
        <begin position="208"/>
        <end position="223"/>
    </location>
</feature>
<keyword evidence="3" id="KW-1185">Reference proteome</keyword>
<dbReference type="EMBL" id="AVFL01000036">
    <property type="protein sequence ID" value="EWY36756.1"/>
    <property type="molecule type" value="Genomic_DNA"/>
</dbReference>
<dbReference type="RefSeq" id="WP_037460050.1">
    <property type="nucleotide sequence ID" value="NZ_AVFL01000036.1"/>
</dbReference>
<accession>W9GVU8</accession>
<name>W9GVU8_9PROT</name>
<reference evidence="2 3" key="1">
    <citation type="submission" date="2013-08" db="EMBL/GenBank/DDBJ databases">
        <title>The genome sequence of Skermanella stibiiresistens.</title>
        <authorList>
            <person name="Zhu W."/>
            <person name="Wang G."/>
        </authorList>
    </citation>
    <scope>NUCLEOTIDE SEQUENCE [LARGE SCALE GENOMIC DNA]</scope>
    <source>
        <strain evidence="2 3">SB22</strain>
    </source>
</reference>
<evidence type="ECO:0000313" key="3">
    <source>
        <dbReference type="Proteomes" id="UP000019486"/>
    </source>
</evidence>
<feature type="region of interest" description="Disordered" evidence="1">
    <location>
        <begin position="190"/>
        <end position="223"/>
    </location>
</feature>
<sequence>MIGLAELLAQRAVEGDAASLYLDSLGLSRPDCVACGELPISGADGRRQLGLILPVTSPDGSASGAAWCQPLEANGVRSGEPVILGPWRATDAVRFGPPVGRMMGLASDPIEALRVSSLACMAAPVWSPISSMMLMDVEIPASVETVILVRVRGTEKTVERRIAERLAEKRDVTVLCFDGQHVAWALMPPISPREPARSAPTRPSSARGGDRHEVVEVDTSRWG</sequence>
<organism evidence="2 3">
    <name type="scientific">Skermanella stibiiresistens SB22</name>
    <dbReference type="NCBI Taxonomy" id="1385369"/>
    <lineage>
        <taxon>Bacteria</taxon>
        <taxon>Pseudomonadati</taxon>
        <taxon>Pseudomonadota</taxon>
        <taxon>Alphaproteobacteria</taxon>
        <taxon>Rhodospirillales</taxon>
        <taxon>Azospirillaceae</taxon>
        <taxon>Skermanella</taxon>
    </lineage>
</organism>
<protein>
    <submittedName>
        <fullName evidence="2">Uncharacterized protein</fullName>
    </submittedName>
</protein>
<dbReference type="Proteomes" id="UP000019486">
    <property type="component" value="Unassembled WGS sequence"/>
</dbReference>
<proteinExistence type="predicted"/>
<comment type="caution">
    <text evidence="2">The sequence shown here is derived from an EMBL/GenBank/DDBJ whole genome shotgun (WGS) entry which is preliminary data.</text>
</comment>
<dbReference type="AlphaFoldDB" id="W9GVU8"/>
<evidence type="ECO:0000256" key="1">
    <source>
        <dbReference type="SAM" id="MobiDB-lite"/>
    </source>
</evidence>
<gene>
    <name evidence="2" type="ORF">N825_25315</name>
</gene>
<dbReference type="STRING" id="1385369.N825_25315"/>
<evidence type="ECO:0000313" key="2">
    <source>
        <dbReference type="EMBL" id="EWY36756.1"/>
    </source>
</evidence>